<keyword evidence="2" id="KW-1185">Reference proteome</keyword>
<dbReference type="AlphaFoldDB" id="A0A6S7DWK8"/>
<proteinExistence type="predicted"/>
<evidence type="ECO:0000313" key="1">
    <source>
        <dbReference type="EMBL" id="CAB3855482.1"/>
    </source>
</evidence>
<organism evidence="1 2">
    <name type="scientific">Achromobacter anxifer</name>
    <dbReference type="NCBI Taxonomy" id="1287737"/>
    <lineage>
        <taxon>Bacteria</taxon>
        <taxon>Pseudomonadati</taxon>
        <taxon>Pseudomonadota</taxon>
        <taxon>Betaproteobacteria</taxon>
        <taxon>Burkholderiales</taxon>
        <taxon>Alcaligenaceae</taxon>
        <taxon>Achromobacter</taxon>
    </lineage>
</organism>
<gene>
    <name evidence="1" type="ORF">LMG26858_01940</name>
</gene>
<accession>A0A6S7DWK8</accession>
<evidence type="ECO:0000313" key="2">
    <source>
        <dbReference type="Proteomes" id="UP000494117"/>
    </source>
</evidence>
<dbReference type="EMBL" id="CADILG010000010">
    <property type="protein sequence ID" value="CAB3855482.1"/>
    <property type="molecule type" value="Genomic_DNA"/>
</dbReference>
<sequence length="52" mass="6313">MGLNSRSTERRLFRDRKFRRGQHQQVKFWHVMAKHCNKPNESGPTIVRLLKH</sequence>
<dbReference type="Proteomes" id="UP000494117">
    <property type="component" value="Unassembled WGS sequence"/>
</dbReference>
<protein>
    <submittedName>
        <fullName evidence="1">Uncharacterized protein</fullName>
    </submittedName>
</protein>
<name>A0A6S7DWK8_9BURK</name>
<reference evidence="1 2" key="1">
    <citation type="submission" date="2020-04" db="EMBL/GenBank/DDBJ databases">
        <authorList>
            <person name="De Canck E."/>
        </authorList>
    </citation>
    <scope>NUCLEOTIDE SEQUENCE [LARGE SCALE GENOMIC DNA]</scope>
    <source>
        <strain evidence="1 2">LMG 26858</strain>
    </source>
</reference>